<accession>A0ABV5D235</accession>
<dbReference type="EMBL" id="JBCGDC010000225">
    <property type="protein sequence ID" value="MFB6398323.1"/>
    <property type="molecule type" value="Genomic_DNA"/>
</dbReference>
<evidence type="ECO:0000313" key="1">
    <source>
        <dbReference type="EMBL" id="MFB6398323.1"/>
    </source>
</evidence>
<reference evidence="1 2" key="1">
    <citation type="submission" date="2024-04" db="EMBL/GenBank/DDBJ databases">
        <title>Polymorphospora sp. isolated from Baiyangdian Lake in Xiong'an New Area.</title>
        <authorList>
            <person name="Zhang X."/>
            <person name="Liu J."/>
        </authorList>
    </citation>
    <scope>NUCLEOTIDE SEQUENCE [LARGE SCALE GENOMIC DNA]</scope>
    <source>
        <strain evidence="1 2">2-325</strain>
    </source>
</reference>
<name>A0ABV5D235_9ACTN</name>
<dbReference type="Proteomes" id="UP001582793">
    <property type="component" value="Unassembled WGS sequence"/>
</dbReference>
<organism evidence="1 2">
    <name type="scientific">Polymorphospora lycopeni</name>
    <dbReference type="NCBI Taxonomy" id="3140240"/>
    <lineage>
        <taxon>Bacteria</taxon>
        <taxon>Bacillati</taxon>
        <taxon>Actinomycetota</taxon>
        <taxon>Actinomycetes</taxon>
        <taxon>Micromonosporales</taxon>
        <taxon>Micromonosporaceae</taxon>
        <taxon>Polymorphospora</taxon>
    </lineage>
</organism>
<comment type="caution">
    <text evidence="1">The sequence shown here is derived from an EMBL/GenBank/DDBJ whole genome shotgun (WGS) entry which is preliminary data.</text>
</comment>
<sequence>MTQPTTSATDAVQTFNDTHPIGTPVRYWKGAREGNGKTARTRTAAQLLGGHTAVVWLTGVAGCISLTHVQPISEGELLPDQPTTRLSAHREIAADLALDILRGADRYTIRAWLEQHFGPGGHAPGDVDNLAELLSTADITLNFGDQADEQSAGLGSVPPRAQGINLAEECRIGAHAIRDAIGAVLAYGPGADWPALLEKHAQVWEETGKTSVPPSAQDLERAVIDTARAWRTQYGPNLPAVADATLTPALVRAVDALEAAGREPQQPDGAVS</sequence>
<evidence type="ECO:0000313" key="2">
    <source>
        <dbReference type="Proteomes" id="UP001582793"/>
    </source>
</evidence>
<protein>
    <submittedName>
        <fullName evidence="1">Uncharacterized protein</fullName>
    </submittedName>
</protein>
<proteinExistence type="predicted"/>
<gene>
    <name evidence="1" type="ORF">AAFH96_35405</name>
</gene>
<keyword evidence="2" id="KW-1185">Reference proteome</keyword>
<dbReference type="RefSeq" id="WP_375737126.1">
    <property type="nucleotide sequence ID" value="NZ_JBCGDC010000225.1"/>
</dbReference>